<evidence type="ECO:0000313" key="3">
    <source>
        <dbReference type="Proteomes" id="UP000299102"/>
    </source>
</evidence>
<feature type="compositionally biased region" description="Low complexity" evidence="1">
    <location>
        <begin position="9"/>
        <end position="19"/>
    </location>
</feature>
<feature type="region of interest" description="Disordered" evidence="1">
    <location>
        <begin position="1"/>
        <end position="48"/>
    </location>
</feature>
<comment type="caution">
    <text evidence="2">The sequence shown here is derived from an EMBL/GenBank/DDBJ whole genome shotgun (WGS) entry which is preliminary data.</text>
</comment>
<evidence type="ECO:0000256" key="1">
    <source>
        <dbReference type="SAM" id="MobiDB-lite"/>
    </source>
</evidence>
<dbReference type="Proteomes" id="UP000299102">
    <property type="component" value="Unassembled WGS sequence"/>
</dbReference>
<dbReference type="AlphaFoldDB" id="A0A4C1T5F3"/>
<sequence>MNNQINRNGRSLRAAPGLRARGGRARGGGVCESPELPQKARGRRTRKKKLSEFFSPDSSLISQFDVHCPPNRGVIKGDSSIFLLSGRRYEFSYSISTDANKRRTIRPAQFYFGRRKLFFDIDPRVGGGPAKVNMTGRSCRVSTWRVGPRPRVNILVAVQE</sequence>
<gene>
    <name evidence="2" type="ORF">EVAR_76612_1</name>
</gene>
<dbReference type="EMBL" id="BGZK01000036">
    <property type="protein sequence ID" value="GBP09632.1"/>
    <property type="molecule type" value="Genomic_DNA"/>
</dbReference>
<evidence type="ECO:0000313" key="2">
    <source>
        <dbReference type="EMBL" id="GBP09632.1"/>
    </source>
</evidence>
<reference evidence="2 3" key="1">
    <citation type="journal article" date="2019" name="Commun. Biol.">
        <title>The bagworm genome reveals a unique fibroin gene that provides high tensile strength.</title>
        <authorList>
            <person name="Kono N."/>
            <person name="Nakamura H."/>
            <person name="Ohtoshi R."/>
            <person name="Tomita M."/>
            <person name="Numata K."/>
            <person name="Arakawa K."/>
        </authorList>
    </citation>
    <scope>NUCLEOTIDE SEQUENCE [LARGE SCALE GENOMIC DNA]</scope>
</reference>
<proteinExistence type="predicted"/>
<organism evidence="2 3">
    <name type="scientific">Eumeta variegata</name>
    <name type="common">Bagworm moth</name>
    <name type="synonym">Eumeta japonica</name>
    <dbReference type="NCBI Taxonomy" id="151549"/>
    <lineage>
        <taxon>Eukaryota</taxon>
        <taxon>Metazoa</taxon>
        <taxon>Ecdysozoa</taxon>
        <taxon>Arthropoda</taxon>
        <taxon>Hexapoda</taxon>
        <taxon>Insecta</taxon>
        <taxon>Pterygota</taxon>
        <taxon>Neoptera</taxon>
        <taxon>Endopterygota</taxon>
        <taxon>Lepidoptera</taxon>
        <taxon>Glossata</taxon>
        <taxon>Ditrysia</taxon>
        <taxon>Tineoidea</taxon>
        <taxon>Psychidae</taxon>
        <taxon>Oiketicinae</taxon>
        <taxon>Eumeta</taxon>
    </lineage>
</organism>
<name>A0A4C1T5F3_EUMVA</name>
<accession>A0A4C1T5F3</accession>
<keyword evidence="3" id="KW-1185">Reference proteome</keyword>
<protein>
    <submittedName>
        <fullName evidence="2">Uncharacterized protein</fullName>
    </submittedName>
</protein>